<organism evidence="1 2">
    <name type="scientific">Aromatoleum toluvorans</name>
    <dbReference type="NCBI Taxonomy" id="92002"/>
    <lineage>
        <taxon>Bacteria</taxon>
        <taxon>Pseudomonadati</taxon>
        <taxon>Pseudomonadota</taxon>
        <taxon>Betaproteobacteria</taxon>
        <taxon>Rhodocyclales</taxon>
        <taxon>Rhodocyclaceae</taxon>
        <taxon>Aromatoleum</taxon>
    </lineage>
</organism>
<evidence type="ECO:0000313" key="1">
    <source>
        <dbReference type="EMBL" id="NMG44430.1"/>
    </source>
</evidence>
<evidence type="ECO:0000313" key="2">
    <source>
        <dbReference type="Proteomes" id="UP000623795"/>
    </source>
</evidence>
<reference evidence="1 2" key="1">
    <citation type="submission" date="2019-12" db="EMBL/GenBank/DDBJ databases">
        <title>Comparative genomics gives insights into the taxonomy of the Azoarcus-Aromatoleum group and reveals separate origins of nif in the plant-associated Azoarcus and non-plant-associated Aromatoleum sub-groups.</title>
        <authorList>
            <person name="Lafos M."/>
            <person name="Maluk M."/>
            <person name="Batista M."/>
            <person name="Junghare M."/>
            <person name="Carmona M."/>
            <person name="Faoro H."/>
            <person name="Cruz L.M."/>
            <person name="Battistoni F."/>
            <person name="De Souza E."/>
            <person name="Pedrosa F."/>
            <person name="Chen W.-M."/>
            <person name="Poole P.S."/>
            <person name="Dixon R.A."/>
            <person name="James E.K."/>
        </authorList>
    </citation>
    <scope>NUCLEOTIDE SEQUENCE [LARGE SCALE GENOMIC DNA]</scope>
    <source>
        <strain evidence="1 2">Td21</strain>
    </source>
</reference>
<keyword evidence="2" id="KW-1185">Reference proteome</keyword>
<dbReference type="RefSeq" id="WP_169256288.1">
    <property type="nucleotide sequence ID" value="NZ_WTVN01000016.1"/>
</dbReference>
<name>A0ABX1Q0L6_9RHOO</name>
<protein>
    <recommendedName>
        <fullName evidence="3">Transposase</fullName>
    </recommendedName>
</protein>
<gene>
    <name evidence="1" type="ORF">GPA22_11895</name>
</gene>
<evidence type="ECO:0008006" key="3">
    <source>
        <dbReference type="Google" id="ProtNLM"/>
    </source>
</evidence>
<accession>A0ABX1Q0L6</accession>
<comment type="caution">
    <text evidence="1">The sequence shown here is derived from an EMBL/GenBank/DDBJ whole genome shotgun (WGS) entry which is preliminary data.</text>
</comment>
<sequence>MDTFDNAGTVTQMKWKLFNLQRMIDELFVDDWLYPWRSATTKGEVPQ</sequence>
<dbReference type="EMBL" id="WTVN01000016">
    <property type="protein sequence ID" value="NMG44430.1"/>
    <property type="molecule type" value="Genomic_DNA"/>
</dbReference>
<dbReference type="Proteomes" id="UP000623795">
    <property type="component" value="Unassembled WGS sequence"/>
</dbReference>
<proteinExistence type="predicted"/>